<dbReference type="GO" id="GO:0005789">
    <property type="term" value="C:endoplasmic reticulum membrane"/>
    <property type="evidence" value="ECO:0007669"/>
    <property type="project" value="UniProtKB-SubCell"/>
</dbReference>
<comment type="similarity">
    <text evidence="2">Belongs to the peptidase C48 family.</text>
</comment>
<feature type="region of interest" description="Disordered" evidence="16">
    <location>
        <begin position="576"/>
        <end position="597"/>
    </location>
</feature>
<keyword evidence="8" id="KW-0833">Ubl conjugation pathway</keyword>
<keyword evidence="5" id="KW-0808">Transferase</keyword>
<feature type="compositionally biased region" description="Low complexity" evidence="16">
    <location>
        <begin position="576"/>
        <end position="596"/>
    </location>
</feature>
<dbReference type="OrthoDB" id="1939479at2759"/>
<dbReference type="InterPro" id="IPR038765">
    <property type="entry name" value="Papain-like_cys_pep_sf"/>
</dbReference>
<dbReference type="GO" id="GO:0005524">
    <property type="term" value="F:ATP binding"/>
    <property type="evidence" value="ECO:0007669"/>
    <property type="project" value="UniProtKB-KW"/>
</dbReference>
<dbReference type="Pfam" id="PF00179">
    <property type="entry name" value="UQ_con"/>
    <property type="match status" value="1"/>
</dbReference>
<dbReference type="PROSITE" id="PS50600">
    <property type="entry name" value="ULP_PROTEASE"/>
    <property type="match status" value="1"/>
</dbReference>
<evidence type="ECO:0000313" key="20">
    <source>
        <dbReference type="Proteomes" id="UP000615446"/>
    </source>
</evidence>
<dbReference type="AlphaFoldDB" id="A0A8H3KNV5"/>
<dbReference type="PROSITE" id="PS50127">
    <property type="entry name" value="UBC_2"/>
    <property type="match status" value="1"/>
</dbReference>
<evidence type="ECO:0000259" key="17">
    <source>
        <dbReference type="PROSITE" id="PS50127"/>
    </source>
</evidence>
<keyword evidence="7" id="KW-0547">Nucleotide-binding</keyword>
<dbReference type="GO" id="GO:0019783">
    <property type="term" value="F:ubiquitin-like protein peptidase activity"/>
    <property type="evidence" value="ECO:0007669"/>
    <property type="project" value="UniProtKB-ARBA"/>
</dbReference>
<dbReference type="InterPro" id="IPR016135">
    <property type="entry name" value="UBQ-conjugating_enzyme/RWD"/>
</dbReference>
<dbReference type="SMART" id="SM00212">
    <property type="entry name" value="UBCc"/>
    <property type="match status" value="1"/>
</dbReference>
<evidence type="ECO:0000256" key="3">
    <source>
        <dbReference type="ARBA" id="ARBA00012486"/>
    </source>
</evidence>
<evidence type="ECO:0000259" key="18">
    <source>
        <dbReference type="PROSITE" id="PS50600"/>
    </source>
</evidence>
<gene>
    <name evidence="19" type="ORF">RCL2_000063100</name>
</gene>
<organism evidence="19 20">
    <name type="scientific">Rhizophagus clarus</name>
    <dbReference type="NCBI Taxonomy" id="94130"/>
    <lineage>
        <taxon>Eukaryota</taxon>
        <taxon>Fungi</taxon>
        <taxon>Fungi incertae sedis</taxon>
        <taxon>Mucoromycota</taxon>
        <taxon>Glomeromycotina</taxon>
        <taxon>Glomeromycetes</taxon>
        <taxon>Glomerales</taxon>
        <taxon>Glomeraceae</taxon>
        <taxon>Rhizophagus</taxon>
    </lineage>
</organism>
<dbReference type="EMBL" id="BLAL01000005">
    <property type="protein sequence ID" value="GES73092.1"/>
    <property type="molecule type" value="Genomic_DNA"/>
</dbReference>
<evidence type="ECO:0000256" key="2">
    <source>
        <dbReference type="ARBA" id="ARBA00005234"/>
    </source>
</evidence>
<keyword evidence="12" id="KW-1133">Transmembrane helix</keyword>
<accession>A0A8H3KNV5</accession>
<evidence type="ECO:0000256" key="6">
    <source>
        <dbReference type="ARBA" id="ARBA00022692"/>
    </source>
</evidence>
<feature type="domain" description="Ubiquitin-like protease family profile" evidence="18">
    <location>
        <begin position="85"/>
        <end position="288"/>
    </location>
</feature>
<dbReference type="CDD" id="cd23799">
    <property type="entry name" value="UBCc_UBE2J"/>
    <property type="match status" value="1"/>
</dbReference>
<keyword evidence="11" id="KW-0067">ATP-binding</keyword>
<dbReference type="Gene3D" id="3.40.395.10">
    <property type="entry name" value="Adenoviral Proteinase, Chain A"/>
    <property type="match status" value="1"/>
</dbReference>
<feature type="compositionally biased region" description="Polar residues" evidence="16">
    <location>
        <begin position="23"/>
        <end position="37"/>
    </location>
</feature>
<evidence type="ECO:0000256" key="11">
    <source>
        <dbReference type="ARBA" id="ARBA00022840"/>
    </source>
</evidence>
<keyword evidence="6" id="KW-0812">Transmembrane</keyword>
<dbReference type="FunFam" id="3.10.110.10:FF:000023">
    <property type="entry name" value="Ubiquitin-conjugating enzyme E2 J2"/>
    <property type="match status" value="1"/>
</dbReference>
<dbReference type="GO" id="GO:0061631">
    <property type="term" value="F:ubiquitin conjugating enzyme activity"/>
    <property type="evidence" value="ECO:0007669"/>
    <property type="project" value="UniProtKB-EC"/>
</dbReference>
<evidence type="ECO:0000256" key="5">
    <source>
        <dbReference type="ARBA" id="ARBA00022679"/>
    </source>
</evidence>
<dbReference type="GO" id="GO:0008234">
    <property type="term" value="F:cysteine-type peptidase activity"/>
    <property type="evidence" value="ECO:0007669"/>
    <property type="project" value="InterPro"/>
</dbReference>
<dbReference type="Gene3D" id="3.10.110.10">
    <property type="entry name" value="Ubiquitin Conjugating Enzyme"/>
    <property type="match status" value="1"/>
</dbReference>
<sequence length="644" mass="73615">MSDCNMMTEELATEKVSSRTRSKLSNNRGSTSPNINTPPKRKSKLRLEEVYPRFSEIFGYNEDSTKEIREWYSANNKDIIYVSSESITAEKLYELCDKNIWLSSDHINAYLSYLSTKFCHVFSLPSFFYTKLTTTGRYEYSSVIRWTKKTAIFQKEIIFIPIILDESHWILAAIFMKDQRIAILDSLGILSIENSITIGRNLVRWLNDEYHSKCSVYDEDGCKNYKVKNGDYDTNEINQSTCRSTIIGKTDSKNQINFELDIMFQKERPPQMDGSSCGVFVCMFARLMAEDIERDKIKDISNLQEANKTFKKVMCTELWEYAKGTRQERSGDTLMATKAAYKRLNKEYITLQKNPPPYLIAKPLESNILEWHYVIRGPPDTPYHNGEYHGVLLFPAEYPFKPPSIRMTTPSGRFQPDTRLCLSMSDFHPSTWNPSWSVATILTGLLSFMTSNEATTGSIKTTDADKRIYASRSHQFNLNDSKFKEIFPELCIPECVPVEILYPINKPSSSSSDDTKIAGNETLQTDKQSLQIVKRNEANQQGPLMDGINQIQQRRPNNRNENPLRGIAASGNLAENANRANGNSNNPQVNTNNNNNVAGQRGIFDQWRKWIIVSLRNLPTRLGDLLSELTEEGGSYLSFVITDN</sequence>
<dbReference type="InterPro" id="IPR003653">
    <property type="entry name" value="Peptidase_C48_C"/>
</dbReference>
<evidence type="ECO:0000256" key="7">
    <source>
        <dbReference type="ARBA" id="ARBA00022741"/>
    </source>
</evidence>
<dbReference type="Proteomes" id="UP000615446">
    <property type="component" value="Unassembled WGS sequence"/>
</dbReference>
<keyword evidence="4" id="KW-0645">Protease</keyword>
<comment type="caution">
    <text evidence="19">The sequence shown here is derived from an EMBL/GenBank/DDBJ whole genome shotgun (WGS) entry which is preliminary data.</text>
</comment>
<dbReference type="GO" id="GO:0006508">
    <property type="term" value="P:proteolysis"/>
    <property type="evidence" value="ECO:0007669"/>
    <property type="project" value="UniProtKB-KW"/>
</dbReference>
<dbReference type="InterPro" id="IPR050113">
    <property type="entry name" value="Ub_conjugating_enzyme"/>
</dbReference>
<evidence type="ECO:0000256" key="12">
    <source>
        <dbReference type="ARBA" id="ARBA00022989"/>
    </source>
</evidence>
<dbReference type="InterPro" id="IPR000608">
    <property type="entry name" value="UBC"/>
</dbReference>
<evidence type="ECO:0000256" key="1">
    <source>
        <dbReference type="ARBA" id="ARBA00004586"/>
    </source>
</evidence>
<protein>
    <recommendedName>
        <fullName evidence="14">Ubiquitin-conjugating enzyme E2 6</fullName>
        <ecNumber evidence="3">2.3.2.23</ecNumber>
    </recommendedName>
    <alternativeName>
        <fullName evidence="15">E2 ubiquitin-conjugating enzyme 6</fullName>
    </alternativeName>
</protein>
<evidence type="ECO:0000256" key="10">
    <source>
        <dbReference type="ARBA" id="ARBA00022824"/>
    </source>
</evidence>
<dbReference type="PANTHER" id="PTHR24067">
    <property type="entry name" value="UBIQUITIN-CONJUGATING ENZYME E2"/>
    <property type="match status" value="1"/>
</dbReference>
<keyword evidence="10" id="KW-0256">Endoplasmic reticulum</keyword>
<evidence type="ECO:0000256" key="9">
    <source>
        <dbReference type="ARBA" id="ARBA00022801"/>
    </source>
</evidence>
<evidence type="ECO:0000256" key="13">
    <source>
        <dbReference type="ARBA" id="ARBA00023136"/>
    </source>
</evidence>
<dbReference type="EC" id="2.3.2.23" evidence="3"/>
<feature type="region of interest" description="Disordered" evidence="16">
    <location>
        <begin position="1"/>
        <end position="42"/>
    </location>
</feature>
<evidence type="ECO:0000313" key="19">
    <source>
        <dbReference type="EMBL" id="GES73092.1"/>
    </source>
</evidence>
<proteinExistence type="inferred from homology"/>
<evidence type="ECO:0000256" key="16">
    <source>
        <dbReference type="SAM" id="MobiDB-lite"/>
    </source>
</evidence>
<feature type="domain" description="UBC core" evidence="17">
    <location>
        <begin position="339"/>
        <end position="496"/>
    </location>
</feature>
<evidence type="ECO:0000256" key="15">
    <source>
        <dbReference type="ARBA" id="ARBA00042181"/>
    </source>
</evidence>
<evidence type="ECO:0000256" key="14">
    <source>
        <dbReference type="ARBA" id="ARBA00039885"/>
    </source>
</evidence>
<dbReference type="Pfam" id="PF02902">
    <property type="entry name" value="Peptidase_C48"/>
    <property type="match status" value="2"/>
</dbReference>
<evidence type="ECO:0000256" key="4">
    <source>
        <dbReference type="ARBA" id="ARBA00022670"/>
    </source>
</evidence>
<evidence type="ECO:0000256" key="8">
    <source>
        <dbReference type="ARBA" id="ARBA00022786"/>
    </source>
</evidence>
<keyword evidence="9" id="KW-0378">Hydrolase</keyword>
<name>A0A8H3KNV5_9GLOM</name>
<reference evidence="19" key="1">
    <citation type="submission" date="2019-10" db="EMBL/GenBank/DDBJ databases">
        <title>Conservation and host-specific expression of non-tandemly repeated heterogenous ribosome RNA gene in arbuscular mycorrhizal fungi.</title>
        <authorList>
            <person name="Maeda T."/>
            <person name="Kobayashi Y."/>
            <person name="Nakagawa T."/>
            <person name="Ezawa T."/>
            <person name="Yamaguchi K."/>
            <person name="Bino T."/>
            <person name="Nishimoto Y."/>
            <person name="Shigenobu S."/>
            <person name="Kawaguchi M."/>
        </authorList>
    </citation>
    <scope>NUCLEOTIDE SEQUENCE</scope>
    <source>
        <strain evidence="19">HR1</strain>
    </source>
</reference>
<keyword evidence="13" id="KW-0472">Membrane</keyword>
<dbReference type="SUPFAM" id="SSF54001">
    <property type="entry name" value="Cysteine proteinases"/>
    <property type="match status" value="1"/>
</dbReference>
<comment type="subcellular location">
    <subcellularLocation>
        <location evidence="1">Endoplasmic reticulum membrane</location>
    </subcellularLocation>
</comment>
<dbReference type="SUPFAM" id="SSF54495">
    <property type="entry name" value="UBC-like"/>
    <property type="match status" value="1"/>
</dbReference>